<dbReference type="InterPro" id="IPR006944">
    <property type="entry name" value="Phage/GTA_portal"/>
</dbReference>
<organism evidence="2 3">
    <name type="scientific">Aliivibrio fischeri</name>
    <name type="common">Vibrio fischeri</name>
    <dbReference type="NCBI Taxonomy" id="668"/>
    <lineage>
        <taxon>Bacteria</taxon>
        <taxon>Pseudomonadati</taxon>
        <taxon>Pseudomonadota</taxon>
        <taxon>Gammaproteobacteria</taxon>
        <taxon>Vibrionales</taxon>
        <taxon>Vibrionaceae</taxon>
        <taxon>Aliivibrio</taxon>
    </lineage>
</organism>
<dbReference type="NCBIfam" id="TIGR01540">
    <property type="entry name" value="portal_PBSX"/>
    <property type="match status" value="1"/>
</dbReference>
<dbReference type="InterPro" id="IPR006430">
    <property type="entry name" value="Phage_portal_PBSX"/>
</dbReference>
<comment type="similarity">
    <text evidence="1">Belongs to the phage portal family. PBSX subfamily.</text>
</comment>
<protein>
    <submittedName>
        <fullName evidence="2">Phage portal protein</fullName>
    </submittedName>
</protein>
<gene>
    <name evidence="2" type="ORF">AFI02nite_06150</name>
</gene>
<evidence type="ECO:0000256" key="1">
    <source>
        <dbReference type="ARBA" id="ARBA00006799"/>
    </source>
</evidence>
<accession>A0A510UDK4</accession>
<evidence type="ECO:0000313" key="3">
    <source>
        <dbReference type="Proteomes" id="UP000321787"/>
    </source>
</evidence>
<reference evidence="2 3" key="1">
    <citation type="submission" date="2019-07" db="EMBL/GenBank/DDBJ databases">
        <title>Whole genome shotgun sequence of Aliivibrio fischeri NBRC 101058.</title>
        <authorList>
            <person name="Hosoyama A."/>
            <person name="Uohara A."/>
            <person name="Ohji S."/>
            <person name="Ichikawa N."/>
        </authorList>
    </citation>
    <scope>NUCLEOTIDE SEQUENCE [LARGE SCALE GENOMIC DNA]</scope>
    <source>
        <strain evidence="2 3">NBRC 101058</strain>
    </source>
</reference>
<dbReference type="EMBL" id="BJTZ01000002">
    <property type="protein sequence ID" value="GEK12579.1"/>
    <property type="molecule type" value="Genomic_DNA"/>
</dbReference>
<dbReference type="Proteomes" id="UP000321787">
    <property type="component" value="Unassembled WGS sequence"/>
</dbReference>
<comment type="caution">
    <text evidence="2">The sequence shown here is derived from an EMBL/GenBank/DDBJ whole genome shotgun (WGS) entry which is preliminary data.</text>
</comment>
<dbReference type="Pfam" id="PF04860">
    <property type="entry name" value="Phage_portal"/>
    <property type="match status" value="1"/>
</dbReference>
<sequence>MIEFSTPESVMNCDILSYMEVALVDGLYEHPIPLDTLAKAVRANSVHGSALYVKSNMASSSSTLSPLINRRDYKRFLSDFLTFGNGYLRIIRNRLGEVMAIKHLPALYMRRQENIHAYTYKPRAFSDEGRIDYKPGQVFHLGEYDVCQEVYGMPQYIGALSSIWLNEDATLFRRRYYINGSHAGYLLYMNDSNLTIEQEDEIKQKLKQAGGLGAFKNLFINGKGKDNKPPELTPIGQVEAKDGFKNVKSMTTNDVLASHRIPLELMSIVREGFSSSSDLNKVDRIFYKNELVPLLESVCELNDFVGQEVVSIKEYEGLEFITA</sequence>
<name>A0A510UDK4_ALIFS</name>
<dbReference type="AlphaFoldDB" id="A0A510UDK4"/>
<proteinExistence type="inferred from homology"/>
<evidence type="ECO:0000313" key="2">
    <source>
        <dbReference type="EMBL" id="GEK12579.1"/>
    </source>
</evidence>